<dbReference type="InterPro" id="IPR001606">
    <property type="entry name" value="ARID_dom"/>
</dbReference>
<protein>
    <submittedName>
        <fullName evidence="2">AT-rich interactive domain-containing protein 2</fullName>
    </submittedName>
</protein>
<dbReference type="EMBL" id="JBBWWQ010000011">
    <property type="protein sequence ID" value="KAK8935767.1"/>
    <property type="molecule type" value="Genomic_DNA"/>
</dbReference>
<dbReference type="AlphaFoldDB" id="A0AAP0BCJ7"/>
<gene>
    <name evidence="2" type="primary">ARID2</name>
    <name evidence="2" type="ORF">KSP39_PZI013283</name>
</gene>
<organism evidence="2 3">
    <name type="scientific">Platanthera zijinensis</name>
    <dbReference type="NCBI Taxonomy" id="2320716"/>
    <lineage>
        <taxon>Eukaryota</taxon>
        <taxon>Viridiplantae</taxon>
        <taxon>Streptophyta</taxon>
        <taxon>Embryophyta</taxon>
        <taxon>Tracheophyta</taxon>
        <taxon>Spermatophyta</taxon>
        <taxon>Magnoliopsida</taxon>
        <taxon>Liliopsida</taxon>
        <taxon>Asparagales</taxon>
        <taxon>Orchidaceae</taxon>
        <taxon>Orchidoideae</taxon>
        <taxon>Orchideae</taxon>
        <taxon>Orchidinae</taxon>
        <taxon>Platanthera</taxon>
    </lineage>
</organism>
<evidence type="ECO:0000259" key="1">
    <source>
        <dbReference type="PROSITE" id="PS51011"/>
    </source>
</evidence>
<comment type="caution">
    <text evidence="2">The sequence shown here is derived from an EMBL/GenBank/DDBJ whole genome shotgun (WGS) entry which is preliminary data.</text>
</comment>
<dbReference type="SMART" id="SM01014">
    <property type="entry name" value="ARID"/>
    <property type="match status" value="1"/>
</dbReference>
<dbReference type="CDD" id="cd16100">
    <property type="entry name" value="ARID"/>
    <property type="match status" value="1"/>
</dbReference>
<dbReference type="Proteomes" id="UP001418222">
    <property type="component" value="Unassembled WGS sequence"/>
</dbReference>
<proteinExistence type="predicted"/>
<dbReference type="GO" id="GO:0003677">
    <property type="term" value="F:DNA binding"/>
    <property type="evidence" value="ECO:0007669"/>
    <property type="project" value="InterPro"/>
</dbReference>
<sequence length="562" mass="63415">MEGRLVPADGSSSIDVLHILRKLQSVGFCSGLDHNSGEPGFEHILSVFLKELQGMPQIPPFPVMLGIGRPMDLYNFYRLVSELGGYDSVTDTQSWALVAERLGLDSALGCPLKLVYAKYLNALERCLRRASAQNLGVSVLGDSEWEARSLFQEIMKQKKTNGADFTLSPPSKRVQLLTPPREKEQILIFDNGECERTNGSTTFMPTLPNVSFSSLKRKRQQLVGMLDWMKYLAKNPIDQSIGKILPSDGLNAMKNMVGEQYSLAFQARKVLFLKKIRNEAMDASTLQSKQKMCSTIHNSCNAAASSSFNLVIQSKQKMCSTILNSCNAAANSSFKPSRNPVSLPGYLEDCVPIRVPVGSSFQVKAPPWTPITCYNSEDLKWLGRRIWPPENHEAKLPTEHNLIGKGREDGCECSNPGSIECVRFHVAEKRLQLKCKLGAAFYAWRFHFMGEEVALSWKEEEERKFKETFRLNRQPASKILWQQLRLCFPSRERRSLVSYYFNVFVLALRSYQNRASPNNVDSDDEETRFGFLSSSFGFERVKFRDTRSIVCAQNSQCVDLGD</sequence>
<dbReference type="PANTHER" id="PTHR46410">
    <property type="entry name" value="AT-RICH INTERACTIVE DOMAIN-CONTAINING PROTEIN 2"/>
    <property type="match status" value="1"/>
</dbReference>
<dbReference type="InterPro" id="IPR036431">
    <property type="entry name" value="ARID_dom_sf"/>
</dbReference>
<keyword evidence="3" id="KW-1185">Reference proteome</keyword>
<dbReference type="PROSITE" id="PS51011">
    <property type="entry name" value="ARID"/>
    <property type="match status" value="1"/>
</dbReference>
<dbReference type="SMART" id="SM00501">
    <property type="entry name" value="BRIGHT"/>
    <property type="match status" value="1"/>
</dbReference>
<evidence type="ECO:0000313" key="3">
    <source>
        <dbReference type="Proteomes" id="UP001418222"/>
    </source>
</evidence>
<feature type="domain" description="ARID" evidence="1">
    <location>
        <begin position="35"/>
        <end position="128"/>
    </location>
</feature>
<dbReference type="Pfam" id="PF01388">
    <property type="entry name" value="ARID"/>
    <property type="match status" value="1"/>
</dbReference>
<name>A0AAP0BCJ7_9ASPA</name>
<dbReference type="Gene3D" id="1.10.150.60">
    <property type="entry name" value="ARID DNA-binding domain"/>
    <property type="match status" value="1"/>
</dbReference>
<reference evidence="2 3" key="1">
    <citation type="journal article" date="2022" name="Nat. Plants">
        <title>Genomes of leafy and leafless Platanthera orchids illuminate the evolution of mycoheterotrophy.</title>
        <authorList>
            <person name="Li M.H."/>
            <person name="Liu K.W."/>
            <person name="Li Z."/>
            <person name="Lu H.C."/>
            <person name="Ye Q.L."/>
            <person name="Zhang D."/>
            <person name="Wang J.Y."/>
            <person name="Li Y.F."/>
            <person name="Zhong Z.M."/>
            <person name="Liu X."/>
            <person name="Yu X."/>
            <person name="Liu D.K."/>
            <person name="Tu X.D."/>
            <person name="Liu B."/>
            <person name="Hao Y."/>
            <person name="Liao X.Y."/>
            <person name="Jiang Y.T."/>
            <person name="Sun W.H."/>
            <person name="Chen J."/>
            <person name="Chen Y.Q."/>
            <person name="Ai Y."/>
            <person name="Zhai J.W."/>
            <person name="Wu S.S."/>
            <person name="Zhou Z."/>
            <person name="Hsiao Y.Y."/>
            <person name="Wu W.L."/>
            <person name="Chen Y.Y."/>
            <person name="Lin Y.F."/>
            <person name="Hsu J.L."/>
            <person name="Li C.Y."/>
            <person name="Wang Z.W."/>
            <person name="Zhao X."/>
            <person name="Zhong W.Y."/>
            <person name="Ma X.K."/>
            <person name="Ma L."/>
            <person name="Huang J."/>
            <person name="Chen G.Z."/>
            <person name="Huang M.Z."/>
            <person name="Huang L."/>
            <person name="Peng D.H."/>
            <person name="Luo Y.B."/>
            <person name="Zou S.Q."/>
            <person name="Chen S.P."/>
            <person name="Lan S."/>
            <person name="Tsai W.C."/>
            <person name="Van de Peer Y."/>
            <person name="Liu Z.J."/>
        </authorList>
    </citation>
    <scope>NUCLEOTIDE SEQUENCE [LARGE SCALE GENOMIC DNA]</scope>
    <source>
        <strain evidence="2">Lor287</strain>
    </source>
</reference>
<accession>A0AAP0BCJ7</accession>
<evidence type="ECO:0000313" key="2">
    <source>
        <dbReference type="EMBL" id="KAK8935767.1"/>
    </source>
</evidence>
<dbReference type="PANTHER" id="PTHR46410:SF1">
    <property type="entry name" value="AT-RICH INTERACTIVE DOMAIN-CONTAINING PROTEIN 1"/>
    <property type="match status" value="1"/>
</dbReference>
<dbReference type="SUPFAM" id="SSF46774">
    <property type="entry name" value="ARID-like"/>
    <property type="match status" value="1"/>
</dbReference>